<sequence>MADTKFDIKGEVVRPLYAYVGVTDRAVEVVRDSVTEWQKRLAGVQKDVQARVAEVQRSVTELELEPKALRGQATTIVNGRVEAISKDAQAGRAAVEARVAELQDRVRTLLKGSEATYDELVLRGETLVERIRRQESTQQATSAAETSASKARTTRTQATKSAKSTATTAQRSAKSTAKTAERAAKSTTAAARKDTRAPQSSAKATASTAKRAAKSATKAAGEGAKKVGD</sequence>
<feature type="coiled-coil region" evidence="1">
    <location>
        <begin position="45"/>
        <end position="105"/>
    </location>
</feature>
<dbReference type="EMBL" id="CADCUI010000024">
    <property type="protein sequence ID" value="CAA9344639.1"/>
    <property type="molecule type" value="Genomic_DNA"/>
</dbReference>
<evidence type="ECO:0000313" key="3">
    <source>
        <dbReference type="EMBL" id="CAA9344639.1"/>
    </source>
</evidence>
<evidence type="ECO:0000256" key="2">
    <source>
        <dbReference type="SAM" id="MobiDB-lite"/>
    </source>
</evidence>
<feature type="compositionally biased region" description="Low complexity" evidence="2">
    <location>
        <begin position="136"/>
        <end position="178"/>
    </location>
</feature>
<keyword evidence="1" id="KW-0175">Coiled coil</keyword>
<evidence type="ECO:0000256" key="1">
    <source>
        <dbReference type="SAM" id="Coils"/>
    </source>
</evidence>
<proteinExistence type="predicted"/>
<name>A0A6J4LZ03_9ACTN</name>
<accession>A0A6J4LZ03</accession>
<feature type="region of interest" description="Disordered" evidence="2">
    <location>
        <begin position="133"/>
        <end position="229"/>
    </location>
</feature>
<gene>
    <name evidence="3" type="ORF">AVDCRST_MAG34-1164</name>
</gene>
<protein>
    <submittedName>
        <fullName evidence="3">Uncharacterized protein</fullName>
    </submittedName>
</protein>
<feature type="compositionally biased region" description="Low complexity" evidence="2">
    <location>
        <begin position="200"/>
        <end position="220"/>
    </location>
</feature>
<dbReference type="AlphaFoldDB" id="A0A6J4LZ03"/>
<organism evidence="3">
    <name type="scientific">uncultured Nocardioidaceae bacterium</name>
    <dbReference type="NCBI Taxonomy" id="253824"/>
    <lineage>
        <taxon>Bacteria</taxon>
        <taxon>Bacillati</taxon>
        <taxon>Actinomycetota</taxon>
        <taxon>Actinomycetes</taxon>
        <taxon>Propionibacteriales</taxon>
        <taxon>Nocardioidaceae</taxon>
        <taxon>environmental samples</taxon>
    </lineage>
</organism>
<reference evidence="3" key="1">
    <citation type="submission" date="2020-02" db="EMBL/GenBank/DDBJ databases">
        <authorList>
            <person name="Meier V. D."/>
        </authorList>
    </citation>
    <scope>NUCLEOTIDE SEQUENCE</scope>
    <source>
        <strain evidence="3">AVDCRST_MAG34</strain>
    </source>
</reference>